<dbReference type="GO" id="GO:0004553">
    <property type="term" value="F:hydrolase activity, hydrolyzing O-glycosyl compounds"/>
    <property type="evidence" value="ECO:0007669"/>
    <property type="project" value="InterPro"/>
</dbReference>
<dbReference type="Gene3D" id="3.20.20.80">
    <property type="entry name" value="Glycosidases"/>
    <property type="match status" value="1"/>
</dbReference>
<protein>
    <submittedName>
        <fullName evidence="3">Beta-galactosidase-like protein</fullName>
    </submittedName>
</protein>
<dbReference type="InterPro" id="IPR001944">
    <property type="entry name" value="Glycoside_Hdrlase_35"/>
</dbReference>
<evidence type="ECO:0000259" key="2">
    <source>
        <dbReference type="Pfam" id="PF01301"/>
    </source>
</evidence>
<dbReference type="PANTHER" id="PTHR23421">
    <property type="entry name" value="BETA-GALACTOSIDASE RELATED"/>
    <property type="match status" value="1"/>
</dbReference>
<organism evidence="3 4">
    <name type="scientific">Hapsidospora chrysogenum (strain ATCC 11550 / CBS 779.69 / DSM 880 / IAM 14645 / JCM 23072 / IMI 49137)</name>
    <name type="common">Acremonium chrysogenum</name>
    <dbReference type="NCBI Taxonomy" id="857340"/>
    <lineage>
        <taxon>Eukaryota</taxon>
        <taxon>Fungi</taxon>
        <taxon>Dikarya</taxon>
        <taxon>Ascomycota</taxon>
        <taxon>Pezizomycotina</taxon>
        <taxon>Sordariomycetes</taxon>
        <taxon>Hypocreomycetidae</taxon>
        <taxon>Hypocreales</taxon>
        <taxon>Bionectriaceae</taxon>
        <taxon>Hapsidospora</taxon>
    </lineage>
</organism>
<dbReference type="InterPro" id="IPR031330">
    <property type="entry name" value="Gly_Hdrlase_35_cat"/>
</dbReference>
<evidence type="ECO:0000313" key="4">
    <source>
        <dbReference type="Proteomes" id="UP000029964"/>
    </source>
</evidence>
<dbReference type="OrthoDB" id="1657402at2759"/>
<dbReference type="SUPFAM" id="SSF51445">
    <property type="entry name" value="(Trans)glycosidases"/>
    <property type="match status" value="1"/>
</dbReference>
<sequence length="227" mass="25304">MKLSHIYISLLTSDAVARPGAEPCVTDGTSCEVHPRAGSFSWDDKTFYVNDKPLQIIGGQIDPQRVPRAYWGQRLQMAKAMGLNTIFTYLFWQDIEKYPGEFDFTGNNDVAAWFEEVQAAGLKAVLRPGPYVCAERDWGGLPGWLSQLPDMEIRRNSASFLNATDGFMAKVGQQVSPYLVTNDGPILMVQIDNEYGYVGNDMNYKGALADILNTHFPDMKLYTNNGA</sequence>
<gene>
    <name evidence="3" type="ORF">ACRE_077720</name>
</gene>
<dbReference type="PRINTS" id="PR00742">
    <property type="entry name" value="GLHYDRLASE35"/>
</dbReference>
<dbReference type="AlphaFoldDB" id="A0A086SWN6"/>
<dbReference type="Pfam" id="PF01301">
    <property type="entry name" value="Glyco_hydro_35"/>
    <property type="match status" value="1"/>
</dbReference>
<keyword evidence="4" id="KW-1185">Reference proteome</keyword>
<dbReference type="HOGENOM" id="CLU_1219390_0_0_1"/>
<dbReference type="EMBL" id="JPKY01000125">
    <property type="protein sequence ID" value="KFH41518.1"/>
    <property type="molecule type" value="Genomic_DNA"/>
</dbReference>
<accession>A0A086SWN6</accession>
<dbReference type="InterPro" id="IPR017853">
    <property type="entry name" value="GH"/>
</dbReference>
<dbReference type="Proteomes" id="UP000029964">
    <property type="component" value="Unassembled WGS sequence"/>
</dbReference>
<evidence type="ECO:0000313" key="3">
    <source>
        <dbReference type="EMBL" id="KFH41518.1"/>
    </source>
</evidence>
<reference evidence="4" key="1">
    <citation type="journal article" date="2014" name="Genome Announc.">
        <title>Genome sequence and annotation of Acremonium chrysogenum, producer of the beta-lactam antibiotic cephalosporin C.</title>
        <authorList>
            <person name="Terfehr D."/>
            <person name="Dahlmann T.A."/>
            <person name="Specht T."/>
            <person name="Zadra I."/>
            <person name="Kuernsteiner H."/>
            <person name="Kueck U."/>
        </authorList>
    </citation>
    <scope>NUCLEOTIDE SEQUENCE [LARGE SCALE GENOMIC DNA]</scope>
    <source>
        <strain evidence="4">ATCC 11550 / CBS 779.69 / DSM 880 / IAM 14645 / JCM 23072 / IMI 49137</strain>
    </source>
</reference>
<dbReference type="STRING" id="857340.A0A086SWN6"/>
<feature type="domain" description="Glycoside hydrolase 35 catalytic" evidence="2">
    <location>
        <begin position="47"/>
        <end position="220"/>
    </location>
</feature>
<dbReference type="GO" id="GO:0005975">
    <property type="term" value="P:carbohydrate metabolic process"/>
    <property type="evidence" value="ECO:0007669"/>
    <property type="project" value="InterPro"/>
</dbReference>
<proteinExistence type="inferred from homology"/>
<comment type="similarity">
    <text evidence="1">Belongs to the glycosyl hydrolase 35 family.</text>
</comment>
<name>A0A086SWN6_HAPC1</name>
<comment type="caution">
    <text evidence="3">The sequence shown here is derived from an EMBL/GenBank/DDBJ whole genome shotgun (WGS) entry which is preliminary data.</text>
</comment>
<evidence type="ECO:0000256" key="1">
    <source>
        <dbReference type="ARBA" id="ARBA00009809"/>
    </source>
</evidence>